<evidence type="ECO:0000313" key="3">
    <source>
        <dbReference type="Proteomes" id="UP001236014"/>
    </source>
</evidence>
<dbReference type="AlphaFoldDB" id="A0A9Y2MQA0"/>
<keyword evidence="1" id="KW-1133">Transmembrane helix</keyword>
<feature type="transmembrane region" description="Helical" evidence="1">
    <location>
        <begin position="38"/>
        <end position="64"/>
    </location>
</feature>
<protein>
    <submittedName>
        <fullName evidence="2">Uncharacterized protein</fullName>
    </submittedName>
</protein>
<dbReference type="EMBL" id="CP127294">
    <property type="protein sequence ID" value="WIX77005.1"/>
    <property type="molecule type" value="Genomic_DNA"/>
</dbReference>
<keyword evidence="1" id="KW-0812">Transmembrane</keyword>
<name>A0A9Y2MQA0_9PSEU</name>
<evidence type="ECO:0000313" key="2">
    <source>
        <dbReference type="EMBL" id="WIX77005.1"/>
    </source>
</evidence>
<dbReference type="Proteomes" id="UP001236014">
    <property type="component" value="Chromosome"/>
</dbReference>
<keyword evidence="3" id="KW-1185">Reference proteome</keyword>
<reference evidence="2 3" key="1">
    <citation type="submission" date="2023-06" db="EMBL/GenBank/DDBJ databases">
        <authorList>
            <person name="Oyuntsetseg B."/>
            <person name="Kim S.B."/>
        </authorList>
    </citation>
    <scope>NUCLEOTIDE SEQUENCE [LARGE SCALE GENOMIC DNA]</scope>
    <source>
        <strain evidence="2 3">2-15</strain>
    </source>
</reference>
<sequence>MGKSAGPGPLPFEPLSVQLAPRPPELVVVSVAPLDESVVAVVVVGLVVSVSLVVGVVSVVGVVVSQSGVVNVLSSRDTWPLRASARPATTVPVVTVIEVSAMIVPTKFEVVPSVAELSLELPDLTSVRWGRGVM</sequence>
<evidence type="ECO:0000256" key="1">
    <source>
        <dbReference type="SAM" id="Phobius"/>
    </source>
</evidence>
<organism evidence="2 3">
    <name type="scientific">Amycolatopsis carbonis</name>
    <dbReference type="NCBI Taxonomy" id="715471"/>
    <lineage>
        <taxon>Bacteria</taxon>
        <taxon>Bacillati</taxon>
        <taxon>Actinomycetota</taxon>
        <taxon>Actinomycetes</taxon>
        <taxon>Pseudonocardiales</taxon>
        <taxon>Pseudonocardiaceae</taxon>
        <taxon>Amycolatopsis</taxon>
    </lineage>
</organism>
<proteinExistence type="predicted"/>
<accession>A0A9Y2MQA0</accession>
<keyword evidence="1" id="KW-0472">Membrane</keyword>
<gene>
    <name evidence="2" type="ORF">QRX50_37175</name>
</gene>
<dbReference type="KEGG" id="acab:QRX50_37175"/>